<dbReference type="GO" id="GO:0000976">
    <property type="term" value="F:transcription cis-regulatory region binding"/>
    <property type="evidence" value="ECO:0007669"/>
    <property type="project" value="TreeGrafter"/>
</dbReference>
<dbReference type="InterPro" id="IPR009057">
    <property type="entry name" value="Homeodomain-like_sf"/>
</dbReference>
<name>A0A1H5ST87_9SPHI</name>
<evidence type="ECO:0000259" key="3">
    <source>
        <dbReference type="PROSITE" id="PS50977"/>
    </source>
</evidence>
<dbReference type="EMBL" id="FNUT01000001">
    <property type="protein sequence ID" value="SEF53769.1"/>
    <property type="molecule type" value="Genomic_DNA"/>
</dbReference>
<reference evidence="5" key="1">
    <citation type="submission" date="2016-10" db="EMBL/GenBank/DDBJ databases">
        <authorList>
            <person name="Varghese N."/>
            <person name="Submissions S."/>
        </authorList>
    </citation>
    <scope>NUCLEOTIDE SEQUENCE [LARGE SCALE GENOMIC DNA]</scope>
    <source>
        <strain evidence="5">DSM 22361</strain>
    </source>
</reference>
<proteinExistence type="predicted"/>
<organism evidence="4 5">
    <name type="scientific">Sphingobacterium lactis</name>
    <dbReference type="NCBI Taxonomy" id="797291"/>
    <lineage>
        <taxon>Bacteria</taxon>
        <taxon>Pseudomonadati</taxon>
        <taxon>Bacteroidota</taxon>
        <taxon>Sphingobacteriia</taxon>
        <taxon>Sphingobacteriales</taxon>
        <taxon>Sphingobacteriaceae</taxon>
        <taxon>Sphingobacterium</taxon>
    </lineage>
</organism>
<evidence type="ECO:0000313" key="4">
    <source>
        <dbReference type="EMBL" id="SEF53769.1"/>
    </source>
</evidence>
<evidence type="ECO:0000256" key="2">
    <source>
        <dbReference type="PROSITE-ProRule" id="PRU00335"/>
    </source>
</evidence>
<dbReference type="RefSeq" id="WP_103905019.1">
    <property type="nucleotide sequence ID" value="NZ_CP049246.1"/>
</dbReference>
<dbReference type="SUPFAM" id="SSF46689">
    <property type="entry name" value="Homeodomain-like"/>
    <property type="match status" value="1"/>
</dbReference>
<feature type="domain" description="HTH tetR-type" evidence="3">
    <location>
        <begin position="6"/>
        <end position="66"/>
    </location>
</feature>
<dbReference type="GO" id="GO:0003700">
    <property type="term" value="F:DNA-binding transcription factor activity"/>
    <property type="evidence" value="ECO:0007669"/>
    <property type="project" value="TreeGrafter"/>
</dbReference>
<gene>
    <name evidence="4" type="ORF">SAMN05421877_101377</name>
</gene>
<dbReference type="PROSITE" id="PS01081">
    <property type="entry name" value="HTH_TETR_1"/>
    <property type="match status" value="1"/>
</dbReference>
<dbReference type="PANTHER" id="PTHR30055:SF226">
    <property type="entry name" value="HTH-TYPE TRANSCRIPTIONAL REGULATOR PKSA"/>
    <property type="match status" value="1"/>
</dbReference>
<sequence length="180" mass="20772">MKETTFSRKERILQTALQLFASKGYLDTSTKEIASNAGVSEALIFKHFGNKDALLAHIVKSGYRKVLLHHKGMMTYKSAKDFLRNMVQLPGKLVAEEPLFWKLQERLSHHSFSKSQHELFIKPVQPIIQRAFLELGYPNPELETQFLLLIIDMLWKKEACGEIENAVELSRLVEQKYNLV</sequence>
<dbReference type="PROSITE" id="PS50977">
    <property type="entry name" value="HTH_TETR_2"/>
    <property type="match status" value="1"/>
</dbReference>
<dbReference type="PRINTS" id="PR00455">
    <property type="entry name" value="HTHTETR"/>
</dbReference>
<dbReference type="AlphaFoldDB" id="A0A1H5ST87"/>
<accession>A0A1H5ST87</accession>
<dbReference type="PANTHER" id="PTHR30055">
    <property type="entry name" value="HTH-TYPE TRANSCRIPTIONAL REGULATOR RUTR"/>
    <property type="match status" value="1"/>
</dbReference>
<dbReference type="Gene3D" id="1.10.357.10">
    <property type="entry name" value="Tetracycline Repressor, domain 2"/>
    <property type="match status" value="1"/>
</dbReference>
<feature type="DNA-binding region" description="H-T-H motif" evidence="2">
    <location>
        <begin position="29"/>
        <end position="48"/>
    </location>
</feature>
<protein>
    <submittedName>
        <fullName evidence="4">DNA-binding transcriptional regulator, AcrR family</fullName>
    </submittedName>
</protein>
<dbReference type="InterPro" id="IPR001647">
    <property type="entry name" value="HTH_TetR"/>
</dbReference>
<keyword evidence="1 2" id="KW-0238">DNA-binding</keyword>
<evidence type="ECO:0000256" key="1">
    <source>
        <dbReference type="ARBA" id="ARBA00023125"/>
    </source>
</evidence>
<dbReference type="OrthoDB" id="9789566at2"/>
<evidence type="ECO:0000313" key="5">
    <source>
        <dbReference type="Proteomes" id="UP000236731"/>
    </source>
</evidence>
<dbReference type="InterPro" id="IPR050109">
    <property type="entry name" value="HTH-type_TetR-like_transc_reg"/>
</dbReference>
<keyword evidence="5" id="KW-1185">Reference proteome</keyword>
<dbReference type="Proteomes" id="UP000236731">
    <property type="component" value="Unassembled WGS sequence"/>
</dbReference>
<dbReference type="Pfam" id="PF00440">
    <property type="entry name" value="TetR_N"/>
    <property type="match status" value="1"/>
</dbReference>
<dbReference type="InterPro" id="IPR023772">
    <property type="entry name" value="DNA-bd_HTH_TetR-type_CS"/>
</dbReference>